<feature type="domain" description="Hemerythrin-like" evidence="5">
    <location>
        <begin position="15"/>
        <end position="131"/>
    </location>
</feature>
<evidence type="ECO:0000256" key="2">
    <source>
        <dbReference type="ARBA" id="ARBA00022723"/>
    </source>
</evidence>
<dbReference type="CDD" id="cd12107">
    <property type="entry name" value="Hemerythrin"/>
    <property type="match status" value="1"/>
</dbReference>
<name>A0A1J5RDJ2_9ZZZZ</name>
<dbReference type="AlphaFoldDB" id="A0A1J5RDJ2"/>
<reference evidence="6" key="1">
    <citation type="submission" date="2016-10" db="EMBL/GenBank/DDBJ databases">
        <title>Sequence of Gallionella enrichment culture.</title>
        <authorList>
            <person name="Poehlein A."/>
            <person name="Muehling M."/>
            <person name="Daniel R."/>
        </authorList>
    </citation>
    <scope>NUCLEOTIDE SEQUENCE</scope>
</reference>
<dbReference type="Gene3D" id="1.20.120.50">
    <property type="entry name" value="Hemerythrin-like"/>
    <property type="match status" value="1"/>
</dbReference>
<evidence type="ECO:0000259" key="5">
    <source>
        <dbReference type="Pfam" id="PF01814"/>
    </source>
</evidence>
<comment type="caution">
    <text evidence="6">The sequence shown here is derived from an EMBL/GenBank/DDBJ whole genome shotgun (WGS) entry which is preliminary data.</text>
</comment>
<accession>A0A1J5RDJ2</accession>
<evidence type="ECO:0000256" key="3">
    <source>
        <dbReference type="ARBA" id="ARBA00023004"/>
    </source>
</evidence>
<keyword evidence="2" id="KW-0479">Metal-binding</keyword>
<dbReference type="InterPro" id="IPR050669">
    <property type="entry name" value="Hemerythrin"/>
</dbReference>
<comment type="similarity">
    <text evidence="1">Belongs to the hemerythrin family.</text>
</comment>
<dbReference type="NCBIfam" id="NF033749">
    <property type="entry name" value="bact_hemeryth"/>
    <property type="match status" value="1"/>
</dbReference>
<dbReference type="InterPro" id="IPR012827">
    <property type="entry name" value="Hemerythrin_metal-bd"/>
</dbReference>
<gene>
    <name evidence="6" type="ORF">GALL_242320</name>
</gene>
<dbReference type="InterPro" id="IPR035938">
    <property type="entry name" value="Hemerythrin-like_sf"/>
</dbReference>
<sequence>MSIEWRNVMSVGDPTVDGDHKHLIDLINAFETSISGEIDHRKIARVLLGLVQYTGEHFAREEELQLKVRYPYYESHRKQHRDVLRQLQHVLTEYTEAHGVVQDSMIREISRFLKDWLVGHIIESDLRMKPYIEKMRAEQAAFRRGRRPSPPPLGLKPPQSL</sequence>
<dbReference type="PANTHER" id="PTHR37164">
    <property type="entry name" value="BACTERIOHEMERYTHRIN"/>
    <property type="match status" value="1"/>
</dbReference>
<dbReference type="InterPro" id="IPR012312">
    <property type="entry name" value="Hemerythrin-like"/>
</dbReference>
<dbReference type="NCBIfam" id="TIGR02481">
    <property type="entry name" value="hemeryth_dom"/>
    <property type="match status" value="1"/>
</dbReference>
<dbReference type="SUPFAM" id="SSF47188">
    <property type="entry name" value="Hemerythrin-like"/>
    <property type="match status" value="1"/>
</dbReference>
<dbReference type="Pfam" id="PF01814">
    <property type="entry name" value="Hemerythrin"/>
    <property type="match status" value="1"/>
</dbReference>
<organism evidence="6">
    <name type="scientific">mine drainage metagenome</name>
    <dbReference type="NCBI Taxonomy" id="410659"/>
    <lineage>
        <taxon>unclassified sequences</taxon>
        <taxon>metagenomes</taxon>
        <taxon>ecological metagenomes</taxon>
    </lineage>
</organism>
<evidence type="ECO:0000313" key="6">
    <source>
        <dbReference type="EMBL" id="OIQ93849.1"/>
    </source>
</evidence>
<dbReference type="GO" id="GO:0046872">
    <property type="term" value="F:metal ion binding"/>
    <property type="evidence" value="ECO:0007669"/>
    <property type="project" value="UniProtKB-KW"/>
</dbReference>
<evidence type="ECO:0000256" key="1">
    <source>
        <dbReference type="ARBA" id="ARBA00010587"/>
    </source>
</evidence>
<feature type="region of interest" description="Disordered" evidence="4">
    <location>
        <begin position="139"/>
        <end position="161"/>
    </location>
</feature>
<proteinExistence type="inferred from homology"/>
<evidence type="ECO:0000256" key="4">
    <source>
        <dbReference type="SAM" id="MobiDB-lite"/>
    </source>
</evidence>
<protein>
    <submittedName>
        <fullName evidence="6">Bacteriohemerythrin</fullName>
    </submittedName>
</protein>
<feature type="compositionally biased region" description="Pro residues" evidence="4">
    <location>
        <begin position="148"/>
        <end position="161"/>
    </location>
</feature>
<dbReference type="PANTHER" id="PTHR37164:SF1">
    <property type="entry name" value="BACTERIOHEMERYTHRIN"/>
    <property type="match status" value="1"/>
</dbReference>
<dbReference type="EMBL" id="MLJW01000199">
    <property type="protein sequence ID" value="OIQ93849.1"/>
    <property type="molecule type" value="Genomic_DNA"/>
</dbReference>
<keyword evidence="3" id="KW-0408">Iron</keyword>